<feature type="coiled-coil region" evidence="1">
    <location>
        <begin position="18"/>
        <end position="52"/>
    </location>
</feature>
<comment type="caution">
    <text evidence="2">The sequence shown here is derived from an EMBL/GenBank/DDBJ whole genome shotgun (WGS) entry which is preliminary data.</text>
</comment>
<dbReference type="AlphaFoldDB" id="A0A2R5F8M0"/>
<name>A0A2R5F8M0_9PROT</name>
<reference evidence="2 3" key="1">
    <citation type="journal article" date="2018" name="Environ. Microbiol.">
        <title>Isolation and genomic characterization of Novimethylophilus kurashikiensis gen. nov. sp. nov., a new lanthanide-dependent methylotrophic species of Methylophilaceae.</title>
        <authorList>
            <person name="Lv H."/>
            <person name="Sahin N."/>
            <person name="Tani A."/>
        </authorList>
    </citation>
    <scope>NUCLEOTIDE SEQUENCE [LARGE SCALE GENOMIC DNA]</scope>
    <source>
        <strain evidence="2 3">La2-4</strain>
    </source>
</reference>
<dbReference type="Proteomes" id="UP000245081">
    <property type="component" value="Unassembled WGS sequence"/>
</dbReference>
<sequence length="156" mass="17285">MFNDDLGVVARIGFPNTAERIKAELARLTAENIELRTNFKQAEREIQRLSQLEGTVKSVFYAYGQDYPGFIEHLDADGVTLRKDELSLEGALCLMFDMMAARDAELKAANALIEVMQGALEKTKVITERYLEAQASVMEDIQAARALGAVAENVRG</sequence>
<keyword evidence="1" id="KW-0175">Coiled coil</keyword>
<protein>
    <submittedName>
        <fullName evidence="2">Uncharacterized protein</fullName>
    </submittedName>
</protein>
<dbReference type="RefSeq" id="WP_109015784.1">
    <property type="nucleotide sequence ID" value="NZ_BDOQ01000008.1"/>
</dbReference>
<accession>A0A2R5F8M0</accession>
<evidence type="ECO:0000313" key="3">
    <source>
        <dbReference type="Proteomes" id="UP000245081"/>
    </source>
</evidence>
<organism evidence="2 3">
    <name type="scientific">Novimethylophilus kurashikiensis</name>
    <dbReference type="NCBI Taxonomy" id="1825523"/>
    <lineage>
        <taxon>Bacteria</taxon>
        <taxon>Pseudomonadati</taxon>
        <taxon>Pseudomonadota</taxon>
        <taxon>Betaproteobacteria</taxon>
        <taxon>Nitrosomonadales</taxon>
        <taxon>Methylophilaceae</taxon>
        <taxon>Novimethylophilus</taxon>
    </lineage>
</organism>
<keyword evidence="3" id="KW-1185">Reference proteome</keyword>
<evidence type="ECO:0000256" key="1">
    <source>
        <dbReference type="SAM" id="Coils"/>
    </source>
</evidence>
<evidence type="ECO:0000313" key="2">
    <source>
        <dbReference type="EMBL" id="GBG14592.1"/>
    </source>
</evidence>
<dbReference type="EMBL" id="BDOQ01000008">
    <property type="protein sequence ID" value="GBG14592.1"/>
    <property type="molecule type" value="Genomic_DNA"/>
</dbReference>
<proteinExistence type="predicted"/>
<gene>
    <name evidence="2" type="ORF">NMK_2191</name>
</gene>